<dbReference type="OrthoDB" id="2595865at2759"/>
<evidence type="ECO:0000256" key="1">
    <source>
        <dbReference type="SAM" id="MobiDB-lite"/>
    </source>
</evidence>
<feature type="compositionally biased region" description="Polar residues" evidence="1">
    <location>
        <begin position="32"/>
        <end position="47"/>
    </location>
</feature>
<feature type="region of interest" description="Disordered" evidence="1">
    <location>
        <begin position="96"/>
        <end position="115"/>
    </location>
</feature>
<dbReference type="RefSeq" id="XP_014181876.1">
    <property type="nucleotide sequence ID" value="XM_014326401.1"/>
</dbReference>
<evidence type="ECO:0000313" key="2">
    <source>
        <dbReference type="EMBL" id="EJT50702.1"/>
    </source>
</evidence>
<gene>
    <name evidence="2" type="ORF">A1Q1_08254</name>
</gene>
<dbReference type="GeneID" id="25991766"/>
<dbReference type="VEuPathDB" id="FungiDB:A1Q1_08254"/>
<dbReference type="Proteomes" id="UP000002748">
    <property type="component" value="Unassembled WGS sequence"/>
</dbReference>
<dbReference type="KEGG" id="tasa:A1Q1_08254"/>
<accession>J6F5X3</accession>
<dbReference type="HOGENOM" id="CLU_2110657_0_0_1"/>
<sequence length="115" mass="12632">MTLHLDFSSGFALPSMANGSTTSLMDAVVGGSHSSGNTTTRQHQPFSDASRRVNEEQPQSAEDVQELERKLEKRRSLIPHLENELAALEAQIKAAEERLSRATQAKSEAAEQQKQ</sequence>
<protein>
    <submittedName>
        <fullName evidence="2">Uncharacterized protein</fullName>
    </submittedName>
</protein>
<comment type="caution">
    <text evidence="2">The sequence shown here is derived from an EMBL/GenBank/DDBJ whole genome shotgun (WGS) entry which is preliminary data.</text>
</comment>
<dbReference type="AlphaFoldDB" id="J6F5X3"/>
<reference evidence="2 3" key="1">
    <citation type="journal article" date="2012" name="Eukaryot. Cell">
        <title>Draft genome sequence of CBS 2479, the standard type strain of Trichosporon asahii.</title>
        <authorList>
            <person name="Yang R.Y."/>
            <person name="Li H.T."/>
            <person name="Zhu H."/>
            <person name="Zhou G.P."/>
            <person name="Wang M."/>
            <person name="Wang L."/>
        </authorList>
    </citation>
    <scope>NUCLEOTIDE SEQUENCE [LARGE SCALE GENOMIC DNA]</scope>
    <source>
        <strain evidence="3">ATCC 90039 / CBS 2479 / JCM 2466 / KCTC 7840 / NCYC 2677 / UAMH 7654</strain>
    </source>
</reference>
<proteinExistence type="predicted"/>
<dbReference type="EMBL" id="ALBS01000096">
    <property type="protein sequence ID" value="EJT50702.1"/>
    <property type="molecule type" value="Genomic_DNA"/>
</dbReference>
<evidence type="ECO:0000313" key="3">
    <source>
        <dbReference type="Proteomes" id="UP000002748"/>
    </source>
</evidence>
<organism evidence="2 3">
    <name type="scientific">Trichosporon asahii var. asahii (strain ATCC 90039 / CBS 2479 / JCM 2466 / KCTC 7840 / NBRC 103889/ NCYC 2677 / UAMH 7654)</name>
    <name type="common">Yeast</name>
    <dbReference type="NCBI Taxonomy" id="1186058"/>
    <lineage>
        <taxon>Eukaryota</taxon>
        <taxon>Fungi</taxon>
        <taxon>Dikarya</taxon>
        <taxon>Basidiomycota</taxon>
        <taxon>Agaricomycotina</taxon>
        <taxon>Tremellomycetes</taxon>
        <taxon>Trichosporonales</taxon>
        <taxon>Trichosporonaceae</taxon>
        <taxon>Trichosporon</taxon>
    </lineage>
</organism>
<name>J6F5X3_TRIAS</name>
<feature type="region of interest" description="Disordered" evidence="1">
    <location>
        <begin position="1"/>
        <end position="69"/>
    </location>
</feature>